<feature type="region of interest" description="Disordered" evidence="1">
    <location>
        <begin position="71"/>
        <end position="157"/>
    </location>
</feature>
<evidence type="ECO:0000256" key="1">
    <source>
        <dbReference type="SAM" id="MobiDB-lite"/>
    </source>
</evidence>
<proteinExistence type="predicted"/>
<reference evidence="3" key="1">
    <citation type="journal article" date="2013" name="Science">
        <title>Comparative analysis of bat genomes provides insight into the evolution of flight and immunity.</title>
        <authorList>
            <person name="Zhang G."/>
            <person name="Cowled C."/>
            <person name="Shi Z."/>
            <person name="Huang Z."/>
            <person name="Bishop-Lilly K.A."/>
            <person name="Fang X."/>
            <person name="Wynne J.W."/>
            <person name="Xiong Z."/>
            <person name="Baker M.L."/>
            <person name="Zhao W."/>
            <person name="Tachedjian M."/>
            <person name="Zhu Y."/>
            <person name="Zhou P."/>
            <person name="Jiang X."/>
            <person name="Ng J."/>
            <person name="Yang L."/>
            <person name="Wu L."/>
            <person name="Xiao J."/>
            <person name="Feng Y."/>
            <person name="Chen Y."/>
            <person name="Sun X."/>
            <person name="Zhang Y."/>
            <person name="Marsh G.A."/>
            <person name="Crameri G."/>
            <person name="Broder C.C."/>
            <person name="Frey K.G."/>
            <person name="Wang L.F."/>
            <person name="Wang J."/>
        </authorList>
    </citation>
    <scope>NUCLEOTIDE SEQUENCE [LARGE SCALE GENOMIC DNA]</scope>
</reference>
<evidence type="ECO:0000313" key="2">
    <source>
        <dbReference type="EMBL" id="ELK19047.1"/>
    </source>
</evidence>
<dbReference type="STRING" id="9402.L5L5Z1"/>
<evidence type="ECO:0000313" key="3">
    <source>
        <dbReference type="Proteomes" id="UP000010552"/>
    </source>
</evidence>
<sequence length="157" mass="16973">MGDRHKLGPAVLLLRREACPQRLRVPAWATRSPKAVCVEKMPLSLWPVTAALGATGFRGVADEDAFLEECRQRGQPASARSLRSHKPAALPRHASPPHGCEDEDEQGRHRAAGSWDPSVFSAGVQRETEAGRPCRAASPPAQGQGRQKAPLRCCVLT</sequence>
<keyword evidence="3" id="KW-1185">Reference proteome</keyword>
<protein>
    <submittedName>
        <fullName evidence="2">Uncharacterized protein</fullName>
    </submittedName>
</protein>
<dbReference type="InParanoid" id="L5L5Z1"/>
<dbReference type="Proteomes" id="UP000010552">
    <property type="component" value="Unassembled WGS sequence"/>
</dbReference>
<dbReference type="AlphaFoldDB" id="L5L5Z1"/>
<gene>
    <name evidence="2" type="ORF">PAL_GLEAN10003623</name>
</gene>
<name>L5L5Z1_PTEAL</name>
<organism evidence="2 3">
    <name type="scientific">Pteropus alecto</name>
    <name type="common">Black flying fox</name>
    <dbReference type="NCBI Taxonomy" id="9402"/>
    <lineage>
        <taxon>Eukaryota</taxon>
        <taxon>Metazoa</taxon>
        <taxon>Chordata</taxon>
        <taxon>Craniata</taxon>
        <taxon>Vertebrata</taxon>
        <taxon>Euteleostomi</taxon>
        <taxon>Mammalia</taxon>
        <taxon>Eutheria</taxon>
        <taxon>Laurasiatheria</taxon>
        <taxon>Chiroptera</taxon>
        <taxon>Yinpterochiroptera</taxon>
        <taxon>Pteropodoidea</taxon>
        <taxon>Pteropodidae</taxon>
        <taxon>Pteropodinae</taxon>
        <taxon>Pteropus</taxon>
    </lineage>
</organism>
<accession>L5L5Z1</accession>
<dbReference type="EMBL" id="KB030273">
    <property type="protein sequence ID" value="ELK19047.1"/>
    <property type="molecule type" value="Genomic_DNA"/>
</dbReference>